<evidence type="ECO:0000313" key="2">
    <source>
        <dbReference type="EMBL" id="MEJ1155026.1"/>
    </source>
</evidence>
<dbReference type="InterPro" id="IPR036928">
    <property type="entry name" value="AS_sf"/>
</dbReference>
<reference evidence="2 3" key="1">
    <citation type="submission" date="2024-02" db="EMBL/GenBank/DDBJ databases">
        <authorList>
            <person name="Saticioglu I.B."/>
        </authorList>
    </citation>
    <scope>NUCLEOTIDE SEQUENCE [LARGE SCALE GENOMIC DNA]</scope>
    <source>
        <strain evidence="2 3">Mu-86</strain>
    </source>
</reference>
<keyword evidence="3" id="KW-1185">Reference proteome</keyword>
<dbReference type="InterPro" id="IPR052739">
    <property type="entry name" value="FAAH2"/>
</dbReference>
<proteinExistence type="predicted"/>
<dbReference type="SUPFAM" id="SSF75304">
    <property type="entry name" value="Amidase signature (AS) enzymes"/>
    <property type="match status" value="1"/>
</dbReference>
<organism evidence="2 3">
    <name type="scientific">Microbacterium marmarense</name>
    <dbReference type="NCBI Taxonomy" id="3122051"/>
    <lineage>
        <taxon>Bacteria</taxon>
        <taxon>Bacillati</taxon>
        <taxon>Actinomycetota</taxon>
        <taxon>Actinomycetes</taxon>
        <taxon>Micrococcales</taxon>
        <taxon>Microbacteriaceae</taxon>
        <taxon>Microbacterium</taxon>
    </lineage>
</organism>
<feature type="domain" description="Amidase" evidence="1">
    <location>
        <begin position="32"/>
        <end position="454"/>
    </location>
</feature>
<dbReference type="PROSITE" id="PS00571">
    <property type="entry name" value="AMIDASES"/>
    <property type="match status" value="1"/>
</dbReference>
<gene>
    <name evidence="2" type="ORF">WDU96_05340</name>
</gene>
<name>A0ABU8LS83_9MICO</name>
<dbReference type="PANTHER" id="PTHR43372:SF4">
    <property type="entry name" value="FATTY-ACID AMIDE HYDROLASE 2"/>
    <property type="match status" value="1"/>
</dbReference>
<dbReference type="EMBL" id="JBBDGL010000001">
    <property type="protein sequence ID" value="MEJ1155026.1"/>
    <property type="molecule type" value="Genomic_DNA"/>
</dbReference>
<comment type="caution">
    <text evidence="2">The sequence shown here is derived from an EMBL/GenBank/DDBJ whole genome shotgun (WGS) entry which is preliminary data.</text>
</comment>
<dbReference type="Gene3D" id="3.90.1300.10">
    <property type="entry name" value="Amidase signature (AS) domain"/>
    <property type="match status" value="1"/>
</dbReference>
<dbReference type="Pfam" id="PF01425">
    <property type="entry name" value="Amidase"/>
    <property type="match status" value="1"/>
</dbReference>
<dbReference type="InterPro" id="IPR020556">
    <property type="entry name" value="Amidase_CS"/>
</dbReference>
<evidence type="ECO:0000259" key="1">
    <source>
        <dbReference type="Pfam" id="PF01425"/>
    </source>
</evidence>
<protein>
    <submittedName>
        <fullName evidence="2">Amidase family protein</fullName>
    </submittedName>
</protein>
<sequence>MSPAESREPVQMQRTAQEIAVAVRTAQLSAVEVMQTHLSRIAAINDSINAVTATFADRSLAAAREVDEAVSAGLDPGPLAGVPFTVKENIDLTWSPTTNGWRGAMENIPPEDAVIVSRMRAAGAVPVGRGNMSDFGMRWDTDNELFGRTLNPWNRHRTAGGSSGGDAAAVATGMSSIGLGNDFGGSLRIPAHAVGVCAVRPSHGRVPRSAVRGEGVAMTLQQFSVNGPIARNVADLELAFQVLLGSDPRDGVSVDAVALDPDSAPRRVGVVNGAAGWPVEPGVAASIDKAVDALGAAGWDVVEIDLPRLEQAATLWRRLACTDMLFTLDPADLAVPLGEAATAFMRDSTAAARPYETAREYADAWAQRVVVAAEWRQLQQHIPLILGPVLASGIPAVDFDLGGQPQAMDAWRSLWLTLAANFLGLPAVAVPTGLDAVSLPTGVQVIGPMNGDELALRAARDIEMACVWPGTA</sequence>
<accession>A0ABU8LS83</accession>
<dbReference type="Proteomes" id="UP001368654">
    <property type="component" value="Unassembled WGS sequence"/>
</dbReference>
<evidence type="ECO:0000313" key="3">
    <source>
        <dbReference type="Proteomes" id="UP001368654"/>
    </source>
</evidence>
<dbReference type="PANTHER" id="PTHR43372">
    <property type="entry name" value="FATTY-ACID AMIDE HYDROLASE"/>
    <property type="match status" value="1"/>
</dbReference>
<dbReference type="InterPro" id="IPR023631">
    <property type="entry name" value="Amidase_dom"/>
</dbReference>